<dbReference type="KEGG" id="cre:CHLRE_08g377800v5"/>
<dbReference type="Gramene" id="PNW80098">
    <property type="protein sequence ID" value="PNW80098"/>
    <property type="gene ID" value="CHLRE_08g377800v5"/>
</dbReference>
<dbReference type="Proteomes" id="UP000006906">
    <property type="component" value="Chromosome 8"/>
</dbReference>
<feature type="region of interest" description="Disordered" evidence="1">
    <location>
        <begin position="27"/>
        <end position="127"/>
    </location>
</feature>
<gene>
    <name evidence="2" type="ORF">CHLRE_08g377800v5</name>
</gene>
<dbReference type="CDD" id="cd08161">
    <property type="entry name" value="SET"/>
    <property type="match status" value="1"/>
</dbReference>
<evidence type="ECO:0000313" key="2">
    <source>
        <dbReference type="EMBL" id="PNW80098.1"/>
    </source>
</evidence>
<dbReference type="EMBL" id="CM008969">
    <property type="protein sequence ID" value="PNW80098.1"/>
    <property type="molecule type" value="Genomic_DNA"/>
</dbReference>
<evidence type="ECO:0008006" key="4">
    <source>
        <dbReference type="Google" id="ProtNLM"/>
    </source>
</evidence>
<feature type="compositionally biased region" description="Low complexity" evidence="1">
    <location>
        <begin position="27"/>
        <end position="47"/>
    </location>
</feature>
<name>A0A2K3DHT7_CHLRE</name>
<feature type="compositionally biased region" description="Low complexity" evidence="1">
    <location>
        <begin position="82"/>
        <end position="112"/>
    </location>
</feature>
<sequence>MDLSACERRDVLAAVVGSKRGLDAEAAEAAEAAAAPRAEGAAPPRSADTGDGRPAPKRHRIVQLGAPAAGLVSGGDDDRHAAGAPAPAAAGGSGRTAATADAQQQQQQQQVHDGGGGGGHGAAASMDGAASASAVGARLDPRGAAADAAATAGLLTPSPEAAAACCSRVGMNGGSPAVAAAKAAPPPATAAVAHGGAGGVGAAGTAGKAGKAGIGIGSSRPQPTGLRRAGAQAAAMGARLRGEQRKAAEGVSALAARLAEQAQERQHQHQQKQAAKGGRSGAADGAGRASSEDDEEEADSDAAVPPLALRVIGRAGLMGAAARGAGAGGAGARGSSSPRPTVALSAAAAPAAAAAEPGEDMDESCPPFVAPSEAAIQSLGGRFARAAAAAACVPAAASGAAEEPPPPPPLVLRQTKAPAARGTGATSTAMGGNGNGDGSKRLHAPPRGHTAAANYSGSSDAVAGLAAVPGGGGGGGGGGGSGGAIRSRQPVGRRSRDWPAAAAAGSNAAAGGAMRGGTAGGSPGRGGPGRGGTAVRGGKAAGGSAVGGSAAGNGGAGGGVARGRGGAWDYNKHNSLKVTKSMCDKKALVLPAGTRNAPHGVFADLFNGITAGAGACGPLPDQIELVPAPWAGLSPGTVWTAKPTKALYSGNSVRLREGDRVYFQRNPAAAAGRFSYFVWVVKGKKAEGGAAMAAPTVAAGAAAAAAARVVPAATAARAAAGGAAAGGGVAGAQAHQRLHPQPPQQQQGQPQPPPPAKQLLPLSRALDPHRLLPPDWTSLPPQQRGEWRRLGLSLHGAIAAIARDHGGAWEGTKQLSRVPEYASGIADKHDAVLPAAALPPLRQLRRVWDEAQQRPVVEAGERVNKGRVVAVMPGYVMPAGVAEEFVECGYKEGSEEMRAKLSERALRMCAERERVRAASSILGRAWRQLATHTLSDYPALGPTAAAGTPAAGAAGGGPAGAAAAAAAGGAGGEDGGSGWQLSSLGYGGLASLVADPRVHDSTDPTSKEWQAADAAAKQGANCAVVYVRIRGLPHPVLVAARDIESGERLATYKEPAWWTTQAVEFALATRSMYNLRLHGLMCD</sequence>
<feature type="compositionally biased region" description="Low complexity" evidence="1">
    <location>
        <begin position="271"/>
        <end position="289"/>
    </location>
</feature>
<feature type="region of interest" description="Disordered" evidence="1">
    <location>
        <begin position="948"/>
        <end position="969"/>
    </location>
</feature>
<feature type="region of interest" description="Disordered" evidence="1">
    <location>
        <begin position="725"/>
        <end position="760"/>
    </location>
</feature>
<feature type="compositionally biased region" description="Gly residues" evidence="1">
    <location>
        <begin position="473"/>
        <end position="483"/>
    </location>
</feature>
<dbReference type="AlphaFoldDB" id="A0A2K3DHT7"/>
<protein>
    <recommendedName>
        <fullName evidence="4">SET domain-containing protein</fullName>
    </recommendedName>
</protein>
<organism evidence="2 3">
    <name type="scientific">Chlamydomonas reinhardtii</name>
    <name type="common">Chlamydomonas smithii</name>
    <dbReference type="NCBI Taxonomy" id="3055"/>
    <lineage>
        <taxon>Eukaryota</taxon>
        <taxon>Viridiplantae</taxon>
        <taxon>Chlorophyta</taxon>
        <taxon>core chlorophytes</taxon>
        <taxon>Chlorophyceae</taxon>
        <taxon>CS clade</taxon>
        <taxon>Chlamydomonadales</taxon>
        <taxon>Chlamydomonadaceae</taxon>
        <taxon>Chlamydomonas</taxon>
    </lineage>
</organism>
<feature type="compositionally biased region" description="Gly residues" evidence="1">
    <location>
        <begin position="513"/>
        <end position="560"/>
    </location>
</feature>
<accession>A0A2K3DHT7</accession>
<proteinExistence type="predicted"/>
<feature type="region of interest" description="Disordered" evidence="1">
    <location>
        <begin position="398"/>
        <end position="455"/>
    </location>
</feature>
<feature type="region of interest" description="Disordered" evidence="1">
    <location>
        <begin position="473"/>
        <end position="560"/>
    </location>
</feature>
<keyword evidence="3" id="KW-1185">Reference proteome</keyword>
<dbReference type="InParanoid" id="A0A2K3DHT7"/>
<dbReference type="ExpressionAtlas" id="A0A2K3DHT7">
    <property type="expression patterns" value="baseline"/>
</dbReference>
<feature type="region of interest" description="Disordered" evidence="1">
    <location>
        <begin position="322"/>
        <end position="344"/>
    </location>
</feature>
<feature type="compositionally biased region" description="Low complexity" evidence="1">
    <location>
        <begin position="225"/>
        <end position="239"/>
    </location>
</feature>
<evidence type="ECO:0000313" key="3">
    <source>
        <dbReference type="Proteomes" id="UP000006906"/>
    </source>
</evidence>
<evidence type="ECO:0000256" key="1">
    <source>
        <dbReference type="SAM" id="MobiDB-lite"/>
    </source>
</evidence>
<feature type="region of interest" description="Disordered" evidence="1">
    <location>
        <begin position="259"/>
        <end position="305"/>
    </location>
</feature>
<reference evidence="2 3" key="1">
    <citation type="journal article" date="2007" name="Science">
        <title>The Chlamydomonas genome reveals the evolution of key animal and plant functions.</title>
        <authorList>
            <person name="Merchant S.S."/>
            <person name="Prochnik S.E."/>
            <person name="Vallon O."/>
            <person name="Harris E.H."/>
            <person name="Karpowicz S.J."/>
            <person name="Witman G.B."/>
            <person name="Terry A."/>
            <person name="Salamov A."/>
            <person name="Fritz-Laylin L.K."/>
            <person name="Marechal-Drouard L."/>
            <person name="Marshall W.F."/>
            <person name="Qu L.H."/>
            <person name="Nelson D.R."/>
            <person name="Sanderfoot A.A."/>
            <person name="Spalding M.H."/>
            <person name="Kapitonov V.V."/>
            <person name="Ren Q."/>
            <person name="Ferris P."/>
            <person name="Lindquist E."/>
            <person name="Shapiro H."/>
            <person name="Lucas S.M."/>
            <person name="Grimwood J."/>
            <person name="Schmutz J."/>
            <person name="Cardol P."/>
            <person name="Cerutti H."/>
            <person name="Chanfreau G."/>
            <person name="Chen C.L."/>
            <person name="Cognat V."/>
            <person name="Croft M.T."/>
            <person name="Dent R."/>
            <person name="Dutcher S."/>
            <person name="Fernandez E."/>
            <person name="Fukuzawa H."/>
            <person name="Gonzalez-Ballester D."/>
            <person name="Gonzalez-Halphen D."/>
            <person name="Hallmann A."/>
            <person name="Hanikenne M."/>
            <person name="Hippler M."/>
            <person name="Inwood W."/>
            <person name="Jabbari K."/>
            <person name="Kalanon M."/>
            <person name="Kuras R."/>
            <person name="Lefebvre P.A."/>
            <person name="Lemaire S.D."/>
            <person name="Lobanov A.V."/>
            <person name="Lohr M."/>
            <person name="Manuell A."/>
            <person name="Meier I."/>
            <person name="Mets L."/>
            <person name="Mittag M."/>
            <person name="Mittelmeier T."/>
            <person name="Moroney J.V."/>
            <person name="Moseley J."/>
            <person name="Napoli C."/>
            <person name="Nedelcu A.M."/>
            <person name="Niyogi K."/>
            <person name="Novoselov S.V."/>
            <person name="Paulsen I.T."/>
            <person name="Pazour G."/>
            <person name="Purton S."/>
            <person name="Ral J.P."/>
            <person name="Riano-Pachon D.M."/>
            <person name="Riekhof W."/>
            <person name="Rymarquis L."/>
            <person name="Schroda M."/>
            <person name="Stern D."/>
            <person name="Umen J."/>
            <person name="Willows R."/>
            <person name="Wilson N."/>
            <person name="Zimmer S.L."/>
            <person name="Allmer J."/>
            <person name="Balk J."/>
            <person name="Bisova K."/>
            <person name="Chen C.J."/>
            <person name="Elias M."/>
            <person name="Gendler K."/>
            <person name="Hauser C."/>
            <person name="Lamb M.R."/>
            <person name="Ledford H."/>
            <person name="Long J.C."/>
            <person name="Minagawa J."/>
            <person name="Page M.D."/>
            <person name="Pan J."/>
            <person name="Pootakham W."/>
            <person name="Roje S."/>
            <person name="Rose A."/>
            <person name="Stahlberg E."/>
            <person name="Terauchi A.M."/>
            <person name="Yang P."/>
            <person name="Ball S."/>
            <person name="Bowler C."/>
            <person name="Dieckmann C.L."/>
            <person name="Gladyshev V.N."/>
            <person name="Green P."/>
            <person name="Jorgensen R."/>
            <person name="Mayfield S."/>
            <person name="Mueller-Roeber B."/>
            <person name="Rajamani S."/>
            <person name="Sayre R.T."/>
            <person name="Brokstein P."/>
            <person name="Dubchak I."/>
            <person name="Goodstein D."/>
            <person name="Hornick L."/>
            <person name="Huang Y.W."/>
            <person name="Jhaveri J."/>
            <person name="Luo Y."/>
            <person name="Martinez D."/>
            <person name="Ngau W.C."/>
            <person name="Otillar B."/>
            <person name="Poliakov A."/>
            <person name="Porter A."/>
            <person name="Szajkowski L."/>
            <person name="Werner G."/>
            <person name="Zhou K."/>
            <person name="Grigoriev I.V."/>
            <person name="Rokhsar D.S."/>
            <person name="Grossman A.R."/>
        </authorList>
    </citation>
    <scope>NUCLEOTIDE SEQUENCE [LARGE SCALE GENOMIC DNA]</scope>
    <source>
        <strain evidence="3">CC-503</strain>
    </source>
</reference>
<feature type="region of interest" description="Disordered" evidence="1">
    <location>
        <begin position="207"/>
        <end position="241"/>
    </location>
</feature>
<dbReference type="GeneID" id="66054481"/>
<dbReference type="RefSeq" id="XP_042922207.1">
    <property type="nucleotide sequence ID" value="XM_043065206.1"/>
</dbReference>
<dbReference type="OrthoDB" id="10682661at2759"/>
<feature type="compositionally biased region" description="Low complexity" evidence="1">
    <location>
        <begin position="500"/>
        <end position="512"/>
    </location>
</feature>